<evidence type="ECO:0000256" key="3">
    <source>
        <dbReference type="ARBA" id="ARBA00023274"/>
    </source>
</evidence>
<dbReference type="InterPro" id="IPR001857">
    <property type="entry name" value="Ribosomal_bL19"/>
</dbReference>
<evidence type="ECO:0000313" key="8">
    <source>
        <dbReference type="Proteomes" id="UP000679220"/>
    </source>
</evidence>
<dbReference type="Gene3D" id="2.30.30.790">
    <property type="match status" value="1"/>
</dbReference>
<dbReference type="AlphaFoldDB" id="A0A941IXC7"/>
<dbReference type="Proteomes" id="UP000679220">
    <property type="component" value="Unassembled WGS sequence"/>
</dbReference>
<dbReference type="PROSITE" id="PS01015">
    <property type="entry name" value="RIBOSOMAL_L19"/>
    <property type="match status" value="1"/>
</dbReference>
<dbReference type="GO" id="GO:0003735">
    <property type="term" value="F:structural constituent of ribosome"/>
    <property type="evidence" value="ECO:0007669"/>
    <property type="project" value="InterPro"/>
</dbReference>
<dbReference type="InterPro" id="IPR038657">
    <property type="entry name" value="Ribosomal_bL19_sf"/>
</dbReference>
<dbReference type="InterPro" id="IPR018257">
    <property type="entry name" value="Ribosomal_bL19_CS"/>
</dbReference>
<dbReference type="NCBIfam" id="TIGR01024">
    <property type="entry name" value="rplS_bact"/>
    <property type="match status" value="1"/>
</dbReference>
<evidence type="ECO:0000256" key="2">
    <source>
        <dbReference type="ARBA" id="ARBA00022980"/>
    </source>
</evidence>
<evidence type="ECO:0000256" key="1">
    <source>
        <dbReference type="ARBA" id="ARBA00005781"/>
    </source>
</evidence>
<dbReference type="EMBL" id="JAGTAR010000003">
    <property type="protein sequence ID" value="MBR8534537.1"/>
    <property type="molecule type" value="Genomic_DNA"/>
</dbReference>
<sequence>MDLIKVAEAAFEGGVEMPDFGPGDNIAVSYKIKEGNKERIQVFKGVVIQIKGQGYNKRFTVRKVSNNVGVERIFPFNSPFIEKVELLRQGKVRRAKLYYLRGLRGKKARIKEKRS</sequence>
<proteinExistence type="inferred from homology"/>
<dbReference type="GO" id="GO:0006412">
    <property type="term" value="P:translation"/>
    <property type="evidence" value="ECO:0007669"/>
    <property type="project" value="UniProtKB-UniRule"/>
</dbReference>
<accession>A0A941IXC7</accession>
<gene>
    <name evidence="5 7" type="primary">rplS</name>
    <name evidence="7" type="ORF">KDU71_03125</name>
</gene>
<keyword evidence="2 5" id="KW-0689">Ribosomal protein</keyword>
<dbReference type="PRINTS" id="PR00061">
    <property type="entry name" value="RIBOSOMALL19"/>
</dbReference>
<dbReference type="FunFam" id="2.30.30.790:FF:000001">
    <property type="entry name" value="50S ribosomal protein L19"/>
    <property type="match status" value="1"/>
</dbReference>
<dbReference type="InterPro" id="IPR008991">
    <property type="entry name" value="Translation_prot_SH3-like_sf"/>
</dbReference>
<name>A0A941IXC7_9BACT</name>
<dbReference type="SUPFAM" id="SSF50104">
    <property type="entry name" value="Translation proteins SH3-like domain"/>
    <property type="match status" value="1"/>
</dbReference>
<keyword evidence="8" id="KW-1185">Reference proteome</keyword>
<dbReference type="Pfam" id="PF01245">
    <property type="entry name" value="Ribosomal_L19"/>
    <property type="match status" value="1"/>
</dbReference>
<dbReference type="PANTHER" id="PTHR15680">
    <property type="entry name" value="RIBOSOMAL PROTEIN L19"/>
    <property type="match status" value="1"/>
</dbReference>
<dbReference type="PIRSF" id="PIRSF002191">
    <property type="entry name" value="Ribosomal_L19"/>
    <property type="match status" value="1"/>
</dbReference>
<evidence type="ECO:0000256" key="5">
    <source>
        <dbReference type="HAMAP-Rule" id="MF_00402"/>
    </source>
</evidence>
<evidence type="ECO:0000256" key="6">
    <source>
        <dbReference type="RuleBase" id="RU000559"/>
    </source>
</evidence>
<organism evidence="7 8">
    <name type="scientific">Carboxylicivirga sediminis</name>
    <dbReference type="NCBI Taxonomy" id="2006564"/>
    <lineage>
        <taxon>Bacteria</taxon>
        <taxon>Pseudomonadati</taxon>
        <taxon>Bacteroidota</taxon>
        <taxon>Bacteroidia</taxon>
        <taxon>Marinilabiliales</taxon>
        <taxon>Marinilabiliaceae</taxon>
        <taxon>Carboxylicivirga</taxon>
    </lineage>
</organism>
<protein>
    <recommendedName>
        <fullName evidence="4 5">Large ribosomal subunit protein bL19</fullName>
    </recommendedName>
</protein>
<evidence type="ECO:0000256" key="4">
    <source>
        <dbReference type="ARBA" id="ARBA00035171"/>
    </source>
</evidence>
<comment type="function">
    <text evidence="5 6">This protein is located at the 30S-50S ribosomal subunit interface and may play a role in the structure and function of the aminoacyl-tRNA binding site.</text>
</comment>
<comment type="similarity">
    <text evidence="1 5 6">Belongs to the bacterial ribosomal protein bL19 family.</text>
</comment>
<comment type="caution">
    <text evidence="7">The sequence shown here is derived from an EMBL/GenBank/DDBJ whole genome shotgun (WGS) entry which is preliminary data.</text>
</comment>
<dbReference type="RefSeq" id="WP_212188441.1">
    <property type="nucleotide sequence ID" value="NZ_JAGTAR010000003.1"/>
</dbReference>
<reference evidence="7" key="1">
    <citation type="journal article" date="2018" name="Int. J. Syst. Evol. Microbiol.">
        <title>Carboxylicivirga sediminis sp. nov., isolated from coastal sediment.</title>
        <authorList>
            <person name="Wang F.Q."/>
            <person name="Ren L.H."/>
            <person name="Zou R.J."/>
            <person name="Sun Y.Z."/>
            <person name="Liu X.J."/>
            <person name="Jiang F."/>
            <person name="Liu L.J."/>
        </authorList>
    </citation>
    <scope>NUCLEOTIDE SEQUENCE</scope>
    <source>
        <strain evidence="7">JR1</strain>
    </source>
</reference>
<keyword evidence="3 5" id="KW-0687">Ribonucleoprotein</keyword>
<dbReference type="PANTHER" id="PTHR15680:SF9">
    <property type="entry name" value="LARGE RIBOSOMAL SUBUNIT PROTEIN BL19M"/>
    <property type="match status" value="1"/>
</dbReference>
<reference evidence="7" key="2">
    <citation type="submission" date="2021-04" db="EMBL/GenBank/DDBJ databases">
        <authorList>
            <person name="Zhang T."/>
            <person name="Zhang Y."/>
            <person name="Lu D."/>
            <person name="Zuo D."/>
            <person name="Du Z."/>
        </authorList>
    </citation>
    <scope>NUCLEOTIDE SEQUENCE</scope>
    <source>
        <strain evidence="7">JR1</strain>
    </source>
</reference>
<dbReference type="HAMAP" id="MF_00402">
    <property type="entry name" value="Ribosomal_bL19"/>
    <property type="match status" value="1"/>
</dbReference>
<dbReference type="GO" id="GO:0022625">
    <property type="term" value="C:cytosolic large ribosomal subunit"/>
    <property type="evidence" value="ECO:0007669"/>
    <property type="project" value="TreeGrafter"/>
</dbReference>
<evidence type="ECO:0000313" key="7">
    <source>
        <dbReference type="EMBL" id="MBR8534537.1"/>
    </source>
</evidence>